<dbReference type="EMBL" id="AWWV01016127">
    <property type="protein sequence ID" value="OMO50512.1"/>
    <property type="molecule type" value="Genomic_DNA"/>
</dbReference>
<reference evidence="1 2" key="1">
    <citation type="submission" date="2013-09" db="EMBL/GenBank/DDBJ databases">
        <title>Corchorus capsularis genome sequencing.</title>
        <authorList>
            <person name="Alam M."/>
            <person name="Haque M.S."/>
            <person name="Islam M.S."/>
            <person name="Emdad E.M."/>
            <person name="Islam M.M."/>
            <person name="Ahmed B."/>
            <person name="Halim A."/>
            <person name="Hossen Q.M.M."/>
            <person name="Hossain M.Z."/>
            <person name="Ahmed R."/>
            <person name="Khan M.M."/>
            <person name="Islam R."/>
            <person name="Rashid M.M."/>
            <person name="Khan S.A."/>
            <person name="Rahman M.S."/>
            <person name="Alam M."/>
        </authorList>
    </citation>
    <scope>NUCLEOTIDE SEQUENCE [LARGE SCALE GENOMIC DNA]</scope>
    <source>
        <strain evidence="2">cv. CVL-1</strain>
        <tissue evidence="1">Whole seedling</tissue>
    </source>
</reference>
<evidence type="ECO:0000313" key="1">
    <source>
        <dbReference type="EMBL" id="OMO50512.1"/>
    </source>
</evidence>
<name>A0A1R3FXE1_COCAP</name>
<organism evidence="1 2">
    <name type="scientific">Corchorus capsularis</name>
    <name type="common">Jute</name>
    <dbReference type="NCBI Taxonomy" id="210143"/>
    <lineage>
        <taxon>Eukaryota</taxon>
        <taxon>Viridiplantae</taxon>
        <taxon>Streptophyta</taxon>
        <taxon>Embryophyta</taxon>
        <taxon>Tracheophyta</taxon>
        <taxon>Spermatophyta</taxon>
        <taxon>Magnoliopsida</taxon>
        <taxon>eudicotyledons</taxon>
        <taxon>Gunneridae</taxon>
        <taxon>Pentapetalae</taxon>
        <taxon>rosids</taxon>
        <taxon>malvids</taxon>
        <taxon>Malvales</taxon>
        <taxon>Malvaceae</taxon>
        <taxon>Grewioideae</taxon>
        <taxon>Apeibeae</taxon>
        <taxon>Corchorus</taxon>
    </lineage>
</organism>
<evidence type="ECO:0000313" key="2">
    <source>
        <dbReference type="Proteomes" id="UP000188268"/>
    </source>
</evidence>
<dbReference type="Proteomes" id="UP000188268">
    <property type="component" value="Unassembled WGS sequence"/>
</dbReference>
<dbReference type="AlphaFoldDB" id="A0A1R3FXE1"/>
<proteinExistence type="predicted"/>
<keyword evidence="2" id="KW-1185">Reference proteome</keyword>
<protein>
    <submittedName>
        <fullName evidence="1">Uncharacterized protein</fullName>
    </submittedName>
</protein>
<comment type="caution">
    <text evidence="1">The sequence shown here is derived from an EMBL/GenBank/DDBJ whole genome shotgun (WGS) entry which is preliminary data.</text>
</comment>
<accession>A0A1R3FXE1</accession>
<gene>
    <name evidence="1" type="ORF">CCACVL1_30395</name>
</gene>
<sequence length="26" mass="2865">MDRSGPTNTKLLVRGLARTRLGLLLL</sequence>
<dbReference type="Gramene" id="OMO50512">
    <property type="protein sequence ID" value="OMO50512"/>
    <property type="gene ID" value="CCACVL1_30395"/>
</dbReference>